<evidence type="ECO:0000313" key="20">
    <source>
        <dbReference type="Proteomes" id="UP000265427"/>
    </source>
</evidence>
<dbReference type="GO" id="GO:0003714">
    <property type="term" value="F:transcription corepressor activity"/>
    <property type="evidence" value="ECO:0007669"/>
    <property type="project" value="TreeGrafter"/>
</dbReference>
<dbReference type="InterPro" id="IPR029035">
    <property type="entry name" value="DHS-like_NAD/FAD-binding_dom"/>
</dbReference>
<dbReference type="Proteomes" id="UP000286510">
    <property type="component" value="Unassembled WGS sequence"/>
</dbReference>
<dbReference type="EMBL" id="MZMZ02002646">
    <property type="protein sequence ID" value="RQM24840.1"/>
    <property type="molecule type" value="Genomic_DNA"/>
</dbReference>
<evidence type="ECO:0000256" key="2">
    <source>
        <dbReference type="ARBA" id="ARBA00022679"/>
    </source>
</evidence>
<protein>
    <recommendedName>
        <fullName evidence="1">protein acetyllysine N-acetyltransferase</fullName>
        <ecNumber evidence="1">2.3.1.286</ecNumber>
    </recommendedName>
</protein>
<dbReference type="InterPro" id="IPR026590">
    <property type="entry name" value="Ssirtuin_cat_dom"/>
</dbReference>
<evidence type="ECO:0000313" key="15">
    <source>
        <dbReference type="EMBL" id="RHY81813.1"/>
    </source>
</evidence>
<dbReference type="RefSeq" id="XP_009835814.1">
    <property type="nucleotide sequence ID" value="XM_009837512.1"/>
</dbReference>
<feature type="domain" description="Deacetylase sirtuin-type" evidence="8">
    <location>
        <begin position="19"/>
        <end position="273"/>
    </location>
</feature>
<evidence type="ECO:0000313" key="16">
    <source>
        <dbReference type="EMBL" id="RHZ06497.1"/>
    </source>
</evidence>
<dbReference type="EMBL" id="QUTE01006556">
    <property type="protein sequence ID" value="RHZ32363.1"/>
    <property type="molecule type" value="Genomic_DNA"/>
</dbReference>
<proteinExistence type="inferred from homology"/>
<evidence type="ECO:0000313" key="29">
    <source>
        <dbReference type="Proteomes" id="UP000286510"/>
    </source>
</evidence>
<dbReference type="EMBL" id="QUSZ01008060">
    <property type="protein sequence ID" value="RHY01006.1"/>
    <property type="molecule type" value="Genomic_DNA"/>
</dbReference>
<dbReference type="Gene3D" id="3.40.50.1220">
    <property type="entry name" value="TPP-binding domain"/>
    <property type="match status" value="1"/>
</dbReference>
<dbReference type="InterPro" id="IPR003000">
    <property type="entry name" value="Sirtuin"/>
</dbReference>
<dbReference type="EMBL" id="KI913143">
    <property type="protein sequence ID" value="ETV74727.1"/>
    <property type="molecule type" value="Genomic_DNA"/>
</dbReference>
<feature type="binding site" evidence="7">
    <location>
        <position position="141"/>
    </location>
    <ligand>
        <name>Zn(2+)</name>
        <dbReference type="ChEBI" id="CHEBI:29105"/>
    </ligand>
</feature>
<dbReference type="PANTHER" id="PTHR11085:SF12">
    <property type="entry name" value="NAD-DEPENDENT PROTEIN DEACYLASE SIRTUIN-6"/>
    <property type="match status" value="1"/>
</dbReference>
<reference evidence="9" key="1">
    <citation type="submission" date="2013-12" db="EMBL/GenBank/DDBJ databases">
        <title>The Genome Sequence of Aphanomyces astaci APO3.</title>
        <authorList>
            <consortium name="The Broad Institute Genomics Platform"/>
            <person name="Russ C."/>
            <person name="Tyler B."/>
            <person name="van West P."/>
            <person name="Dieguez-Uribeondo J."/>
            <person name="Young S.K."/>
            <person name="Zeng Q."/>
            <person name="Gargeya S."/>
            <person name="Fitzgerald M."/>
            <person name="Abouelleil A."/>
            <person name="Alvarado L."/>
            <person name="Chapman S.B."/>
            <person name="Gainer-Dewar J."/>
            <person name="Goldberg J."/>
            <person name="Griggs A."/>
            <person name="Gujja S."/>
            <person name="Hansen M."/>
            <person name="Howarth C."/>
            <person name="Imamovic A."/>
            <person name="Ireland A."/>
            <person name="Larimer J."/>
            <person name="McCowan C."/>
            <person name="Murphy C."/>
            <person name="Pearson M."/>
            <person name="Poon T.W."/>
            <person name="Priest M."/>
            <person name="Roberts A."/>
            <person name="Saif S."/>
            <person name="Shea T."/>
            <person name="Sykes S."/>
            <person name="Wortman J."/>
            <person name="Nusbaum C."/>
            <person name="Birren B."/>
        </authorList>
    </citation>
    <scope>NUCLEOTIDE SEQUENCE [LARGE SCALE GENOMIC DNA]</scope>
    <source>
        <strain evidence="9">APO3</strain>
    </source>
</reference>
<evidence type="ECO:0000313" key="13">
    <source>
        <dbReference type="EMBL" id="RHY52949.1"/>
    </source>
</evidence>
<evidence type="ECO:0000313" key="11">
    <source>
        <dbReference type="EMBL" id="RHY01006.1"/>
    </source>
</evidence>
<dbReference type="Proteomes" id="UP000283543">
    <property type="component" value="Unassembled WGS sequence"/>
</dbReference>
<keyword evidence="3 7" id="KW-0479">Metal-binding</keyword>
<evidence type="ECO:0000313" key="19">
    <source>
        <dbReference type="EMBL" id="RQM24840.1"/>
    </source>
</evidence>
<dbReference type="Proteomes" id="UP000266643">
    <property type="component" value="Unassembled WGS sequence"/>
</dbReference>
<dbReference type="Proteomes" id="UP000265716">
    <property type="component" value="Unassembled WGS sequence"/>
</dbReference>
<dbReference type="InterPro" id="IPR050134">
    <property type="entry name" value="NAD-dep_sirtuin_deacylases"/>
</dbReference>
<evidence type="ECO:0000313" key="18">
    <source>
        <dbReference type="EMBL" id="RHZ32363.1"/>
    </source>
</evidence>
<feature type="active site" description="Proton acceptor" evidence="7">
    <location>
        <position position="130"/>
    </location>
</feature>
<dbReference type="Proteomes" id="UP000285430">
    <property type="component" value="Unassembled WGS sequence"/>
</dbReference>
<dbReference type="EMBL" id="QUTA01010089">
    <property type="protein sequence ID" value="RHY00091.1"/>
    <property type="molecule type" value="Genomic_DNA"/>
</dbReference>
<keyword evidence="26" id="KW-1185">Reference proteome</keyword>
<evidence type="ECO:0000313" key="24">
    <source>
        <dbReference type="Proteomes" id="UP000266643"/>
    </source>
</evidence>
<feature type="binding site" evidence="7">
    <location>
        <position position="160"/>
    </location>
    <ligand>
        <name>Zn(2+)</name>
        <dbReference type="ChEBI" id="CHEBI:29105"/>
    </ligand>
</feature>
<evidence type="ECO:0000313" key="28">
    <source>
        <dbReference type="Proteomes" id="UP000285712"/>
    </source>
</evidence>
<evidence type="ECO:0000256" key="5">
    <source>
        <dbReference type="ARBA" id="ARBA00023027"/>
    </source>
</evidence>
<dbReference type="GO" id="GO:0005634">
    <property type="term" value="C:nucleus"/>
    <property type="evidence" value="ECO:0007669"/>
    <property type="project" value="TreeGrafter"/>
</dbReference>
<evidence type="ECO:0000256" key="4">
    <source>
        <dbReference type="ARBA" id="ARBA00022833"/>
    </source>
</evidence>
<dbReference type="AlphaFoldDB" id="W4G4T7"/>
<evidence type="ECO:0000256" key="6">
    <source>
        <dbReference type="ARBA" id="ARBA00038170"/>
    </source>
</evidence>
<dbReference type="Proteomes" id="UP000266196">
    <property type="component" value="Unassembled WGS sequence"/>
</dbReference>
<evidence type="ECO:0000313" key="27">
    <source>
        <dbReference type="Proteomes" id="UP000285430"/>
    </source>
</evidence>
<dbReference type="Proteomes" id="UP000265427">
    <property type="component" value="Unassembled WGS sequence"/>
</dbReference>
<feature type="binding site" evidence="7">
    <location>
        <position position="138"/>
    </location>
    <ligand>
        <name>Zn(2+)</name>
        <dbReference type="ChEBI" id="CHEBI:29105"/>
    </ligand>
</feature>
<reference evidence="20 21" key="3">
    <citation type="submission" date="2018-08" db="EMBL/GenBank/DDBJ databases">
        <title>Aphanomyces genome sequencing and annotation.</title>
        <authorList>
            <person name="Minardi D."/>
            <person name="Oidtmann B."/>
            <person name="Van Der Giezen M."/>
            <person name="Studholme D.J."/>
        </authorList>
    </citation>
    <scope>NUCLEOTIDE SEQUENCE [LARGE SCALE GENOMIC DNA]</scope>
    <source>
        <strain evidence="18 22">197901</strain>
        <strain evidence="14 24">D2</strain>
        <strain evidence="17 27">Da</strain>
        <strain evidence="16 29">FDL457</strain>
        <strain evidence="11 20">Kv</strain>
        <strain evidence="13 21">SA</strain>
        <strain evidence="12 25">Si</strain>
        <strain evidence="15 28">Sv</strain>
        <strain evidence="10 23">Yx</strain>
    </source>
</reference>
<dbReference type="OrthoDB" id="424302at2759"/>
<comment type="similarity">
    <text evidence="6">Belongs to the sirtuin family. Class IV subfamily.</text>
</comment>
<dbReference type="GO" id="GO:0046872">
    <property type="term" value="F:metal ion binding"/>
    <property type="evidence" value="ECO:0007669"/>
    <property type="project" value="UniProtKB-KW"/>
</dbReference>
<evidence type="ECO:0000256" key="3">
    <source>
        <dbReference type="ARBA" id="ARBA00022723"/>
    </source>
</evidence>
<evidence type="ECO:0000313" key="10">
    <source>
        <dbReference type="EMBL" id="RHY00091.1"/>
    </source>
</evidence>
<evidence type="ECO:0000313" key="23">
    <source>
        <dbReference type="Proteomes" id="UP000266239"/>
    </source>
</evidence>
<dbReference type="GeneID" id="20812824"/>
<dbReference type="PANTHER" id="PTHR11085">
    <property type="entry name" value="NAD-DEPENDENT PROTEIN DEACYLASE SIRTUIN-5, MITOCHONDRIAL-RELATED"/>
    <property type="match status" value="1"/>
</dbReference>
<dbReference type="Proteomes" id="UP000284702">
    <property type="component" value="Unassembled WGS sequence"/>
</dbReference>
<dbReference type="EMBL" id="QUTD01005426">
    <property type="protein sequence ID" value="RHY61964.1"/>
    <property type="molecule type" value="Genomic_DNA"/>
</dbReference>
<dbReference type="EC" id="2.3.1.286" evidence="1"/>
<evidence type="ECO:0000313" key="21">
    <source>
        <dbReference type="Proteomes" id="UP000265716"/>
    </source>
</evidence>
<dbReference type="STRING" id="112090.W4G4T7"/>
<evidence type="ECO:0000313" key="22">
    <source>
        <dbReference type="Proteomes" id="UP000266196"/>
    </source>
</evidence>
<dbReference type="Gene3D" id="2.20.28.200">
    <property type="match status" value="1"/>
</dbReference>
<sequence length="320" mass="35131">MTTAAKHSLAALLSPAQDHDEFDQDCKRLAQLIKTSKHLVAFTGAGISTSTGVPDYRGENGIRTKKSRLAASSSKSPPVIPDFHSLVPSPTHMALYELYRLGYLKHIVSQNVDNLHRKSGIPQVHLTEVHGNATFARCDTCEKVYKDNFPLSGLCNSDACPSMKKPASARLAKRTRHGNGRLKRYVIGFNEPMDDIDVAIDHCEVADVALVLGTSLRVEPFCEMAGDFANHLIIVNLQKTLPRLDKRAEDTGVRLFASCDVVMARVMQHLMDGETGYVIPPWTGQHPSEICYFEDDHGHTAMVNVLAGSSKSTHFPSVLA</sequence>
<dbReference type="Pfam" id="PF02146">
    <property type="entry name" value="SIR2"/>
    <property type="match status" value="1"/>
</dbReference>
<organism evidence="9">
    <name type="scientific">Aphanomyces astaci</name>
    <name type="common">Crayfish plague agent</name>
    <dbReference type="NCBI Taxonomy" id="112090"/>
    <lineage>
        <taxon>Eukaryota</taxon>
        <taxon>Sar</taxon>
        <taxon>Stramenopiles</taxon>
        <taxon>Oomycota</taxon>
        <taxon>Saprolegniomycetes</taxon>
        <taxon>Saprolegniales</taxon>
        <taxon>Verrucalvaceae</taxon>
        <taxon>Aphanomyces</taxon>
    </lineage>
</organism>
<evidence type="ECO:0000313" key="25">
    <source>
        <dbReference type="Proteomes" id="UP000283543"/>
    </source>
</evidence>
<keyword evidence="4 7" id="KW-0862">Zinc</keyword>
<keyword evidence="5" id="KW-0520">NAD</keyword>
<dbReference type="EMBL" id="QUTB01005931">
    <property type="protein sequence ID" value="RHY52519.1"/>
    <property type="molecule type" value="Genomic_DNA"/>
</dbReference>
<dbReference type="Proteomes" id="UP000266239">
    <property type="component" value="Unassembled WGS sequence"/>
</dbReference>
<evidence type="ECO:0000313" key="9">
    <source>
        <dbReference type="EMBL" id="ETV74727.1"/>
    </source>
</evidence>
<evidence type="ECO:0000313" key="12">
    <source>
        <dbReference type="EMBL" id="RHY52519.1"/>
    </source>
</evidence>
<reference evidence="19 26" key="2">
    <citation type="submission" date="2018-07" db="EMBL/GenBank/DDBJ databases">
        <title>Annotation of Aphanomyces astaci genome assembly.</title>
        <authorList>
            <person name="Studholme D.J."/>
        </authorList>
    </citation>
    <scope>NUCLEOTIDE SEQUENCE [LARGE SCALE GENOMIC DNA]</scope>
    <source>
        <strain evidence="19">Pc</strain>
    </source>
</reference>
<evidence type="ECO:0000259" key="8">
    <source>
        <dbReference type="PROSITE" id="PS50305"/>
    </source>
</evidence>
<dbReference type="PROSITE" id="PS50305">
    <property type="entry name" value="SIRTUIN"/>
    <property type="match status" value="1"/>
</dbReference>
<dbReference type="EMBL" id="QUTC01006278">
    <property type="protein sequence ID" value="RHY52949.1"/>
    <property type="molecule type" value="Genomic_DNA"/>
</dbReference>
<dbReference type="GO" id="GO:0000122">
    <property type="term" value="P:negative regulation of transcription by RNA polymerase II"/>
    <property type="evidence" value="ECO:0007669"/>
    <property type="project" value="TreeGrafter"/>
</dbReference>
<dbReference type="EMBL" id="QUTG01007914">
    <property type="protein sequence ID" value="RHY81813.1"/>
    <property type="molecule type" value="Genomic_DNA"/>
</dbReference>
<keyword evidence="2" id="KW-0808">Transferase</keyword>
<name>W4G4T7_APHAT</name>
<dbReference type="VEuPathDB" id="FungiDB:H257_10828"/>
<dbReference type="GO" id="GO:0070403">
    <property type="term" value="F:NAD+ binding"/>
    <property type="evidence" value="ECO:0007669"/>
    <property type="project" value="InterPro"/>
</dbReference>
<feature type="binding site" evidence="7">
    <location>
        <position position="155"/>
    </location>
    <ligand>
        <name>Zn(2+)</name>
        <dbReference type="ChEBI" id="CHEBI:29105"/>
    </ligand>
</feature>
<evidence type="ECO:0000313" key="26">
    <source>
        <dbReference type="Proteomes" id="UP000284702"/>
    </source>
</evidence>
<evidence type="ECO:0000256" key="7">
    <source>
        <dbReference type="PROSITE-ProRule" id="PRU00236"/>
    </source>
</evidence>
<dbReference type="EMBL" id="QUTF01016541">
    <property type="protein sequence ID" value="RHZ06497.1"/>
    <property type="molecule type" value="Genomic_DNA"/>
</dbReference>
<dbReference type="SUPFAM" id="SSF52467">
    <property type="entry name" value="DHS-like NAD/FAD-binding domain"/>
    <property type="match status" value="1"/>
</dbReference>
<evidence type="ECO:0000256" key="1">
    <source>
        <dbReference type="ARBA" id="ARBA00012928"/>
    </source>
</evidence>
<evidence type="ECO:0000313" key="17">
    <source>
        <dbReference type="EMBL" id="RHZ15874.1"/>
    </source>
</evidence>
<dbReference type="EMBL" id="QUTH01004038">
    <property type="protein sequence ID" value="RHZ15874.1"/>
    <property type="molecule type" value="Genomic_DNA"/>
</dbReference>
<dbReference type="GO" id="GO:0017136">
    <property type="term" value="F:histone deacetylase activity, NAD-dependent"/>
    <property type="evidence" value="ECO:0007669"/>
    <property type="project" value="TreeGrafter"/>
</dbReference>
<accession>W4G4T7</accession>
<gene>
    <name evidence="19" type="ORF">B5M09_001108</name>
    <name evidence="10" type="ORF">DYB25_002401</name>
    <name evidence="16" type="ORF">DYB26_003534</name>
    <name evidence="14" type="ORF">DYB30_002599</name>
    <name evidence="18" type="ORF">DYB31_001148</name>
    <name evidence="12" type="ORF">DYB34_005143</name>
    <name evidence="15" type="ORF">DYB35_007361</name>
    <name evidence="11" type="ORF">DYB36_003020</name>
    <name evidence="17" type="ORF">DYB37_002324</name>
    <name evidence="13" type="ORF">DYB38_005036</name>
    <name evidence="9" type="ORF">H257_10828</name>
</gene>
<dbReference type="Proteomes" id="UP000285712">
    <property type="component" value="Unassembled WGS sequence"/>
</dbReference>
<evidence type="ECO:0000313" key="14">
    <source>
        <dbReference type="EMBL" id="RHY61964.1"/>
    </source>
</evidence>